<keyword evidence="4" id="KW-1185">Reference proteome</keyword>
<dbReference type="InterPro" id="IPR036770">
    <property type="entry name" value="Ankyrin_rpt-contain_sf"/>
</dbReference>
<dbReference type="EMBL" id="JAUIQD010000009">
    <property type="protein sequence ID" value="KAK3339866.1"/>
    <property type="molecule type" value="Genomic_DNA"/>
</dbReference>
<organism evidence="3 4">
    <name type="scientific">Lasiosphaeria hispida</name>
    <dbReference type="NCBI Taxonomy" id="260671"/>
    <lineage>
        <taxon>Eukaryota</taxon>
        <taxon>Fungi</taxon>
        <taxon>Dikarya</taxon>
        <taxon>Ascomycota</taxon>
        <taxon>Pezizomycotina</taxon>
        <taxon>Sordariomycetes</taxon>
        <taxon>Sordariomycetidae</taxon>
        <taxon>Sordariales</taxon>
        <taxon>Lasiosphaeriaceae</taxon>
        <taxon>Lasiosphaeria</taxon>
    </lineage>
</organism>
<evidence type="ECO:0000313" key="3">
    <source>
        <dbReference type="EMBL" id="KAK3339866.1"/>
    </source>
</evidence>
<dbReference type="PANTHER" id="PTHR24198:SF165">
    <property type="entry name" value="ANKYRIN REPEAT-CONTAINING PROTEIN-RELATED"/>
    <property type="match status" value="1"/>
</dbReference>
<proteinExistence type="predicted"/>
<reference evidence="3" key="2">
    <citation type="submission" date="2023-06" db="EMBL/GenBank/DDBJ databases">
        <authorList>
            <consortium name="Lawrence Berkeley National Laboratory"/>
            <person name="Haridas S."/>
            <person name="Hensen N."/>
            <person name="Bonometti L."/>
            <person name="Westerberg I."/>
            <person name="Brannstrom I.O."/>
            <person name="Guillou S."/>
            <person name="Cros-Aarteil S."/>
            <person name="Calhoun S."/>
            <person name="Kuo A."/>
            <person name="Mondo S."/>
            <person name="Pangilinan J."/>
            <person name="Riley R."/>
            <person name="Labutti K."/>
            <person name="Andreopoulos B."/>
            <person name="Lipzen A."/>
            <person name="Chen C."/>
            <person name="Yanf M."/>
            <person name="Daum C."/>
            <person name="Ng V."/>
            <person name="Clum A."/>
            <person name="Steindorff A."/>
            <person name="Ohm R."/>
            <person name="Martin F."/>
            <person name="Silar P."/>
            <person name="Natvig D."/>
            <person name="Lalanne C."/>
            <person name="Gautier V."/>
            <person name="Ament-Velasquez S.L."/>
            <person name="Kruys A."/>
            <person name="Hutchinson M.I."/>
            <person name="Powell A.J."/>
            <person name="Barry K."/>
            <person name="Miller A.N."/>
            <person name="Grigoriev I.V."/>
            <person name="Debuchy R."/>
            <person name="Gladieux P."/>
            <person name="Thoren M.H."/>
            <person name="Johannesson H."/>
        </authorList>
    </citation>
    <scope>NUCLEOTIDE SEQUENCE</scope>
    <source>
        <strain evidence="3">CBS 955.72</strain>
    </source>
</reference>
<evidence type="ECO:0000256" key="1">
    <source>
        <dbReference type="ARBA" id="ARBA00022737"/>
    </source>
</evidence>
<dbReference type="Gene3D" id="1.25.40.20">
    <property type="entry name" value="Ankyrin repeat-containing domain"/>
    <property type="match status" value="1"/>
</dbReference>
<keyword evidence="2" id="KW-0040">ANK repeat</keyword>
<dbReference type="InterPro" id="IPR002110">
    <property type="entry name" value="Ankyrin_rpt"/>
</dbReference>
<dbReference type="Proteomes" id="UP001275084">
    <property type="component" value="Unassembled WGS sequence"/>
</dbReference>
<evidence type="ECO:0000313" key="4">
    <source>
        <dbReference type="Proteomes" id="UP001275084"/>
    </source>
</evidence>
<reference evidence="3" key="1">
    <citation type="journal article" date="2023" name="Mol. Phylogenet. Evol.">
        <title>Genome-scale phylogeny and comparative genomics of the fungal order Sordariales.</title>
        <authorList>
            <person name="Hensen N."/>
            <person name="Bonometti L."/>
            <person name="Westerberg I."/>
            <person name="Brannstrom I.O."/>
            <person name="Guillou S."/>
            <person name="Cros-Aarteil S."/>
            <person name="Calhoun S."/>
            <person name="Haridas S."/>
            <person name="Kuo A."/>
            <person name="Mondo S."/>
            <person name="Pangilinan J."/>
            <person name="Riley R."/>
            <person name="LaButti K."/>
            <person name="Andreopoulos B."/>
            <person name="Lipzen A."/>
            <person name="Chen C."/>
            <person name="Yan M."/>
            <person name="Daum C."/>
            <person name="Ng V."/>
            <person name="Clum A."/>
            <person name="Steindorff A."/>
            <person name="Ohm R.A."/>
            <person name="Martin F."/>
            <person name="Silar P."/>
            <person name="Natvig D.O."/>
            <person name="Lalanne C."/>
            <person name="Gautier V."/>
            <person name="Ament-Velasquez S.L."/>
            <person name="Kruys A."/>
            <person name="Hutchinson M.I."/>
            <person name="Powell A.J."/>
            <person name="Barry K."/>
            <person name="Miller A.N."/>
            <person name="Grigoriev I.V."/>
            <person name="Debuchy R."/>
            <person name="Gladieux P."/>
            <person name="Hiltunen Thoren M."/>
            <person name="Johannesson H."/>
        </authorList>
    </citation>
    <scope>NUCLEOTIDE SEQUENCE</scope>
    <source>
        <strain evidence="3">CBS 955.72</strain>
    </source>
</reference>
<keyword evidence="1" id="KW-0677">Repeat</keyword>
<sequence length="257" mass="28456">MTILYEAYDAAKLLLDCGADMKAVSPTEGHVQRSALGRAVALGKGRMVRLLLDKSPDISEEYVGSTVLNVALRNSRHDMVRLLFQHYPSLFNKPSVINGLDMERMSPISVAATFSLQCVHELRTLHASIDLRCGDENEAQPALGVAIERGRYDIAAYLLQNGANPYCRGLPKRKFWTILNEVILADRESDGRPKSADSDFPNFFHMAKPWVHKHKLLNVSDFAGRSILHFAICNGHVVAAKTLVAASVYYTVFAGNI</sequence>
<dbReference type="PANTHER" id="PTHR24198">
    <property type="entry name" value="ANKYRIN REPEAT AND PROTEIN KINASE DOMAIN-CONTAINING PROTEIN"/>
    <property type="match status" value="1"/>
</dbReference>
<evidence type="ECO:0000256" key="2">
    <source>
        <dbReference type="ARBA" id="ARBA00023043"/>
    </source>
</evidence>
<dbReference type="Pfam" id="PF12796">
    <property type="entry name" value="Ank_2"/>
    <property type="match status" value="1"/>
</dbReference>
<dbReference type="SUPFAM" id="SSF48403">
    <property type="entry name" value="Ankyrin repeat"/>
    <property type="match status" value="1"/>
</dbReference>
<dbReference type="SMART" id="SM00248">
    <property type="entry name" value="ANK"/>
    <property type="match status" value="5"/>
</dbReference>
<accession>A0AAJ0H595</accession>
<comment type="caution">
    <text evidence="3">The sequence shown here is derived from an EMBL/GenBank/DDBJ whole genome shotgun (WGS) entry which is preliminary data.</text>
</comment>
<gene>
    <name evidence="3" type="ORF">B0T25DRAFT_364354</name>
</gene>
<protein>
    <submittedName>
        <fullName evidence="3">Ankyrin repeat-containing domain protein</fullName>
    </submittedName>
</protein>
<dbReference type="AlphaFoldDB" id="A0AAJ0H595"/>
<name>A0AAJ0H595_9PEZI</name>